<gene>
    <name evidence="1" type="ORF">EEL30_17365</name>
</gene>
<proteinExistence type="predicted"/>
<dbReference type="Proteomes" id="UP000319432">
    <property type="component" value="Chromosome"/>
</dbReference>
<sequence>MLDSLKISLHDPLTRNKGLDPSDPSNSLDNRSTKQKVIEMGLEYLDGAGANILCTVCIPNGGSCCLGCRFLEHGVGCQQRNTSCTAWLCGFLKFILYEAGLIKEWETFWDQVPGLYFRKDFTPDHFLVYKWLDVPNVRLLSEAFAEDLKELKKNKHSYWLLEIKDTLERYVNKILSSDDPDVTKNMEKKIRYFIKDFKHFHLAKEQLV</sequence>
<evidence type="ECO:0000313" key="1">
    <source>
        <dbReference type="EMBL" id="QDX93910.1"/>
    </source>
</evidence>
<name>A0A502HLZ2_BRELA</name>
<accession>A0A502HLZ2</accession>
<evidence type="ECO:0000313" key="2">
    <source>
        <dbReference type="Proteomes" id="UP000319432"/>
    </source>
</evidence>
<protein>
    <submittedName>
        <fullName evidence="1">Uncharacterized protein</fullName>
    </submittedName>
</protein>
<organism evidence="1 2">
    <name type="scientific">Brevibacillus laterosporus</name>
    <name type="common">Bacillus laterosporus</name>
    <dbReference type="NCBI Taxonomy" id="1465"/>
    <lineage>
        <taxon>Bacteria</taxon>
        <taxon>Bacillati</taxon>
        <taxon>Bacillota</taxon>
        <taxon>Bacilli</taxon>
        <taxon>Bacillales</taxon>
        <taxon>Paenibacillaceae</taxon>
        <taxon>Brevibacillus</taxon>
    </lineage>
</organism>
<dbReference type="OrthoDB" id="2909105at2"/>
<dbReference type="AlphaFoldDB" id="A0A502HLZ2"/>
<reference evidence="1 2" key="1">
    <citation type="submission" date="2018-11" db="EMBL/GenBank/DDBJ databases">
        <title>Phylogenetic determinants of toxin gene distribution in genomes of Brevibacillus laterosporus.</title>
        <authorList>
            <person name="Glare T.R."/>
            <person name="Durrant A."/>
            <person name="Berry C."/>
            <person name="Palma L."/>
            <person name="Ormskirk M."/>
            <person name="Cox M.O."/>
        </authorList>
    </citation>
    <scope>NUCLEOTIDE SEQUENCE [LARGE SCALE GENOMIC DNA]</scope>
    <source>
        <strain evidence="1 2">1821L</strain>
    </source>
</reference>
<dbReference type="EMBL" id="CP033464">
    <property type="protein sequence ID" value="QDX93910.1"/>
    <property type="molecule type" value="Genomic_DNA"/>
</dbReference>
<keyword evidence="2" id="KW-1185">Reference proteome</keyword>